<dbReference type="GO" id="GO:0050152">
    <property type="term" value="F:omega-amidase activity"/>
    <property type="evidence" value="ECO:0007669"/>
    <property type="project" value="UniProtKB-EC"/>
</dbReference>
<dbReference type="GO" id="GO:0106008">
    <property type="term" value="F:2-oxoglutaramate amidase activity"/>
    <property type="evidence" value="ECO:0007669"/>
    <property type="project" value="TreeGrafter"/>
</dbReference>
<protein>
    <recommendedName>
        <fullName evidence="5">Omega-amidase YafV</fullName>
        <ecNumber evidence="3">3.5.1.3</ecNumber>
    </recommendedName>
</protein>
<dbReference type="SUPFAM" id="SSF56317">
    <property type="entry name" value="Carbon-nitrogen hydrolase"/>
    <property type="match status" value="1"/>
</dbReference>
<name>A0A9D9IPT5_9BACT</name>
<evidence type="ECO:0000313" key="7">
    <source>
        <dbReference type="EMBL" id="MBO8476528.1"/>
    </source>
</evidence>
<gene>
    <name evidence="7" type="ORF">IAB88_06000</name>
</gene>
<dbReference type="InterPro" id="IPR001110">
    <property type="entry name" value="UPF0012_CS"/>
</dbReference>
<proteinExistence type="inferred from homology"/>
<sequence length="255" mass="28515">MNVTLVQYDVAWLDKAANMKIAGDMIAGCGVTDLIVLPEMFATGFCMDARKIAEPENGGELLAWMKRMAYEKNAAIAGSMAVDVGKGCCNRLCFVTPDGAVEHYDKRHLFSYSEENLHYLCGKQRKIVEFRGVRILLQICYDLRFPVWSRNCGDYDLALYVASWPVNRIAVWDLLLKARAVENQCYVVGANRVGADPVCDYTGNSAIIHPYGKAMAELRDGESGCVSAVLDMEWLSGFRDKFPSLRDADKYHIEV</sequence>
<dbReference type="InterPro" id="IPR003010">
    <property type="entry name" value="C-N_Hydrolase"/>
</dbReference>
<evidence type="ECO:0000259" key="6">
    <source>
        <dbReference type="PROSITE" id="PS50263"/>
    </source>
</evidence>
<accession>A0A9D9IPT5</accession>
<evidence type="ECO:0000313" key="8">
    <source>
        <dbReference type="Proteomes" id="UP000823598"/>
    </source>
</evidence>
<evidence type="ECO:0000256" key="3">
    <source>
        <dbReference type="ARBA" id="ARBA00039118"/>
    </source>
</evidence>
<dbReference type="PANTHER" id="PTHR47799">
    <property type="entry name" value="OMEGA-AMIDASE YAFV"/>
    <property type="match status" value="1"/>
</dbReference>
<dbReference type="AlphaFoldDB" id="A0A9D9IPT5"/>
<comment type="catalytic activity">
    <reaction evidence="4">
        <text>a monoamide of a dicarboxylate + H2O = a dicarboxylate + NH4(+)</text>
        <dbReference type="Rhea" id="RHEA:11716"/>
        <dbReference type="ChEBI" id="CHEBI:15377"/>
        <dbReference type="ChEBI" id="CHEBI:28938"/>
        <dbReference type="ChEBI" id="CHEBI:28965"/>
        <dbReference type="ChEBI" id="CHEBI:77450"/>
        <dbReference type="EC" id="3.5.1.3"/>
    </reaction>
</comment>
<dbReference type="InterPro" id="IPR036526">
    <property type="entry name" value="C-N_Hydrolase_sf"/>
</dbReference>
<organism evidence="7 8">
    <name type="scientific">Candidatus Limisoma faecipullorum</name>
    <dbReference type="NCBI Taxonomy" id="2840854"/>
    <lineage>
        <taxon>Bacteria</taxon>
        <taxon>Pseudomonadati</taxon>
        <taxon>Bacteroidota</taxon>
        <taxon>Bacteroidia</taxon>
        <taxon>Bacteroidales</taxon>
        <taxon>Candidatus Limisoma</taxon>
    </lineage>
</organism>
<evidence type="ECO:0000256" key="5">
    <source>
        <dbReference type="ARBA" id="ARBA00072139"/>
    </source>
</evidence>
<dbReference type="EC" id="3.5.1.3" evidence="3"/>
<evidence type="ECO:0000256" key="4">
    <source>
        <dbReference type="ARBA" id="ARBA00052904"/>
    </source>
</evidence>
<dbReference type="PROSITE" id="PS01227">
    <property type="entry name" value="UPF0012"/>
    <property type="match status" value="1"/>
</dbReference>
<dbReference type="EMBL" id="JADIMC010000066">
    <property type="protein sequence ID" value="MBO8476528.1"/>
    <property type="molecule type" value="Genomic_DNA"/>
</dbReference>
<dbReference type="NCBIfam" id="NF007757">
    <property type="entry name" value="PRK10438.1"/>
    <property type="match status" value="1"/>
</dbReference>
<dbReference type="FunFam" id="3.60.110.10:FF:000004">
    <property type="entry name" value="Carbon-nitrogen hydrolase"/>
    <property type="match status" value="1"/>
</dbReference>
<dbReference type="InterPro" id="IPR052737">
    <property type="entry name" value="Omega-amidase_YafV"/>
</dbReference>
<dbReference type="Proteomes" id="UP000823598">
    <property type="component" value="Unassembled WGS sequence"/>
</dbReference>
<evidence type="ECO:0000256" key="1">
    <source>
        <dbReference type="ARBA" id="ARBA00010613"/>
    </source>
</evidence>
<reference evidence="7" key="2">
    <citation type="journal article" date="2021" name="PeerJ">
        <title>Extensive microbial diversity within the chicken gut microbiome revealed by metagenomics and culture.</title>
        <authorList>
            <person name="Gilroy R."/>
            <person name="Ravi A."/>
            <person name="Getino M."/>
            <person name="Pursley I."/>
            <person name="Horton D.L."/>
            <person name="Alikhan N.F."/>
            <person name="Baker D."/>
            <person name="Gharbi K."/>
            <person name="Hall N."/>
            <person name="Watson M."/>
            <person name="Adriaenssens E.M."/>
            <person name="Foster-Nyarko E."/>
            <person name="Jarju S."/>
            <person name="Secka A."/>
            <person name="Antonio M."/>
            <person name="Oren A."/>
            <person name="Chaudhuri R.R."/>
            <person name="La Ragione R."/>
            <person name="Hildebrand F."/>
            <person name="Pallen M.J."/>
        </authorList>
    </citation>
    <scope>NUCLEOTIDE SEQUENCE</scope>
    <source>
        <strain evidence="7">6919</strain>
    </source>
</reference>
<dbReference type="Gene3D" id="3.60.110.10">
    <property type="entry name" value="Carbon-nitrogen hydrolase"/>
    <property type="match status" value="1"/>
</dbReference>
<comment type="caution">
    <text evidence="7">The sequence shown here is derived from an EMBL/GenBank/DDBJ whole genome shotgun (WGS) entry which is preliminary data.</text>
</comment>
<dbReference type="Pfam" id="PF00795">
    <property type="entry name" value="CN_hydrolase"/>
    <property type="match status" value="1"/>
</dbReference>
<feature type="domain" description="CN hydrolase" evidence="6">
    <location>
        <begin position="1"/>
        <end position="232"/>
    </location>
</feature>
<keyword evidence="2" id="KW-0378">Hydrolase</keyword>
<comment type="similarity">
    <text evidence="1">Belongs to the carbon-nitrogen hydrolase superfamily. NIT1/NIT2 family.</text>
</comment>
<dbReference type="PANTHER" id="PTHR47799:SF1">
    <property type="entry name" value="OMEGA-AMIDASE YAFV"/>
    <property type="match status" value="1"/>
</dbReference>
<reference evidence="7" key="1">
    <citation type="submission" date="2020-10" db="EMBL/GenBank/DDBJ databases">
        <authorList>
            <person name="Gilroy R."/>
        </authorList>
    </citation>
    <scope>NUCLEOTIDE SEQUENCE</scope>
    <source>
        <strain evidence="7">6919</strain>
    </source>
</reference>
<evidence type="ECO:0000256" key="2">
    <source>
        <dbReference type="ARBA" id="ARBA00022801"/>
    </source>
</evidence>
<dbReference type="PROSITE" id="PS50263">
    <property type="entry name" value="CN_HYDROLASE"/>
    <property type="match status" value="1"/>
</dbReference>